<sequence>MGQITFSNIFTKVIFENVLSASTKEKIKQMLFQSVVALPPLHSERKMILQLKKQKITIFYQVIEEQSVQILAYQFGGTDKLTGVSKAHFKTLDAIFQMTDEEKEGKF</sequence>
<evidence type="ECO:0000313" key="1">
    <source>
        <dbReference type="EMBL" id="STY59971.1"/>
    </source>
</evidence>
<evidence type="ECO:0000313" key="8">
    <source>
        <dbReference type="Proteomes" id="UP000318394"/>
    </source>
</evidence>
<evidence type="ECO:0000313" key="4">
    <source>
        <dbReference type="EMBL" id="TRB74608.1"/>
    </source>
</evidence>
<dbReference type="KEGG" id="mhaq:WC39_12810"/>
<protein>
    <recommendedName>
        <fullName evidence="9">Type II toxin-antitoxin system RelE/ParE family toxin</fullName>
    </recommendedName>
</protein>
<dbReference type="Proteomes" id="UP000315164">
    <property type="component" value="Unassembled WGS sequence"/>
</dbReference>
<dbReference type="RefSeq" id="WP_006250170.1">
    <property type="nucleotide sequence ID" value="NZ_CP011098.1"/>
</dbReference>
<evidence type="ECO:0008006" key="9">
    <source>
        <dbReference type="Google" id="ProtNLM"/>
    </source>
</evidence>
<organism evidence="4 7">
    <name type="scientific">Mannheimia haemolytica</name>
    <name type="common">Pasteurella haemolytica</name>
    <dbReference type="NCBI Taxonomy" id="75985"/>
    <lineage>
        <taxon>Bacteria</taxon>
        <taxon>Pseudomonadati</taxon>
        <taxon>Pseudomonadota</taxon>
        <taxon>Gammaproteobacteria</taxon>
        <taxon>Pasteurellales</taxon>
        <taxon>Pasteurellaceae</taxon>
        <taxon>Mannheimia</taxon>
    </lineage>
</organism>
<dbReference type="EMBL" id="VAJI01000011">
    <property type="protein sequence ID" value="TRB37668.1"/>
    <property type="molecule type" value="Genomic_DNA"/>
</dbReference>
<accession>A0A249A2J3</accession>
<dbReference type="EMBL" id="VAJB01000012">
    <property type="protein sequence ID" value="TRB74608.1"/>
    <property type="molecule type" value="Genomic_DNA"/>
</dbReference>
<evidence type="ECO:0000313" key="6">
    <source>
        <dbReference type="Proteomes" id="UP000254802"/>
    </source>
</evidence>
<dbReference type="KEGG" id="mhay:VK67_12815"/>
<evidence type="ECO:0000313" key="3">
    <source>
        <dbReference type="EMBL" id="TRB37668.1"/>
    </source>
</evidence>
<name>A0A249A2J3_MANHA</name>
<evidence type="ECO:0000313" key="5">
    <source>
        <dbReference type="Proteomes" id="UP000254031"/>
    </source>
</evidence>
<gene>
    <name evidence="4" type="ORF">FEA53_07345</name>
    <name evidence="3" type="ORF">FEB89_06900</name>
    <name evidence="1" type="ORF">NCTC10638_01163</name>
    <name evidence="2" type="ORF">NCTC9380_01433</name>
</gene>
<dbReference type="Proteomes" id="UP000254031">
    <property type="component" value="Unassembled WGS sequence"/>
</dbReference>
<keyword evidence="8" id="KW-1185">Reference proteome</keyword>
<proteinExistence type="predicted"/>
<evidence type="ECO:0000313" key="2">
    <source>
        <dbReference type="EMBL" id="STY66151.1"/>
    </source>
</evidence>
<evidence type="ECO:0000313" key="7">
    <source>
        <dbReference type="Proteomes" id="UP000315164"/>
    </source>
</evidence>
<dbReference type="STRING" id="75985.WC39_12810"/>
<reference evidence="7 8" key="2">
    <citation type="journal article" date="2019" name="Vet. Microbiol.">
        <title>Genetic characterization of susceptible and multi-drug resistant Mannheimia haemolytica isolated from high-risk stocker calves prior to and after antimicrobial metaphylaxis.</title>
        <authorList>
            <person name="Snyder E.R."/>
            <person name="Alvarez-Narvaez S."/>
            <person name="Credille B.C."/>
        </authorList>
    </citation>
    <scope>NUCLEOTIDE SEQUENCE [LARGE SCALE GENOMIC DNA]</scope>
    <source>
        <strain evidence="4 7">UGA-R5-128-1</strain>
        <strain evidence="3 8">UGA-R7-163-1</strain>
    </source>
</reference>
<dbReference type="EMBL" id="UGPN01000002">
    <property type="protein sequence ID" value="STY59971.1"/>
    <property type="molecule type" value="Genomic_DNA"/>
</dbReference>
<dbReference type="EMBL" id="UGPL01000006">
    <property type="protein sequence ID" value="STY66151.1"/>
    <property type="molecule type" value="Genomic_DNA"/>
</dbReference>
<dbReference type="GeneID" id="67370218"/>
<dbReference type="AlphaFoldDB" id="A0A249A2J3"/>
<dbReference type="Proteomes" id="UP000254802">
    <property type="component" value="Unassembled WGS sequence"/>
</dbReference>
<reference evidence="5 6" key="1">
    <citation type="submission" date="2018-06" db="EMBL/GenBank/DDBJ databases">
        <authorList>
            <consortium name="Pathogen Informatics"/>
            <person name="Doyle S."/>
        </authorList>
    </citation>
    <scope>NUCLEOTIDE SEQUENCE [LARGE SCALE GENOMIC DNA]</scope>
    <source>
        <strain evidence="1 6">NCTC10638</strain>
        <strain evidence="2 5">NCTC9380</strain>
    </source>
</reference>
<dbReference type="Proteomes" id="UP000318394">
    <property type="component" value="Unassembled WGS sequence"/>
</dbReference>